<dbReference type="InParanoid" id="A0A2P5I3L0"/>
<evidence type="ECO:0000313" key="3">
    <source>
        <dbReference type="Proteomes" id="UP000094444"/>
    </source>
</evidence>
<evidence type="ECO:0000256" key="1">
    <source>
        <dbReference type="SAM" id="MobiDB-lite"/>
    </source>
</evidence>
<dbReference type="AlphaFoldDB" id="A0A2P5I3L0"/>
<evidence type="ECO:0000313" key="2">
    <source>
        <dbReference type="EMBL" id="POS77089.1"/>
    </source>
</evidence>
<keyword evidence="3" id="KW-1185">Reference proteome</keyword>
<dbReference type="Proteomes" id="UP000094444">
    <property type="component" value="Unassembled WGS sequence"/>
</dbReference>
<sequence>MPSQTRDYASSTYTVSTACSYEKSSQQPAKTKRSLKQRVKDAVKEIGTSPFENDQREEQSFAWAASMPPSRL</sequence>
<dbReference type="PROSITE" id="PS51257">
    <property type="entry name" value="PROKAR_LIPOPROTEIN"/>
    <property type="match status" value="1"/>
</dbReference>
<proteinExistence type="predicted"/>
<protein>
    <submittedName>
        <fullName evidence="2">Uncharacterized protein</fullName>
    </submittedName>
</protein>
<comment type="caution">
    <text evidence="2">The sequence shown here is derived from an EMBL/GenBank/DDBJ whole genome shotgun (WGS) entry which is preliminary data.</text>
</comment>
<feature type="region of interest" description="Disordered" evidence="1">
    <location>
        <begin position="19"/>
        <end position="72"/>
    </location>
</feature>
<dbReference type="EMBL" id="MAVT02000302">
    <property type="protein sequence ID" value="POS77089.1"/>
    <property type="molecule type" value="Genomic_DNA"/>
</dbReference>
<dbReference type="OrthoDB" id="5232757at2759"/>
<name>A0A2P5I3L0_DIAHE</name>
<organism evidence="2 3">
    <name type="scientific">Diaporthe helianthi</name>
    <dbReference type="NCBI Taxonomy" id="158607"/>
    <lineage>
        <taxon>Eukaryota</taxon>
        <taxon>Fungi</taxon>
        <taxon>Dikarya</taxon>
        <taxon>Ascomycota</taxon>
        <taxon>Pezizomycotina</taxon>
        <taxon>Sordariomycetes</taxon>
        <taxon>Sordariomycetidae</taxon>
        <taxon>Diaporthales</taxon>
        <taxon>Diaporthaceae</taxon>
        <taxon>Diaporthe</taxon>
    </lineage>
</organism>
<accession>A0A2P5I3L0</accession>
<feature type="compositionally biased region" description="Polar residues" evidence="1">
    <location>
        <begin position="19"/>
        <end position="29"/>
    </location>
</feature>
<gene>
    <name evidence="2" type="ORF">DHEL01_v204526</name>
</gene>
<reference evidence="2" key="1">
    <citation type="submission" date="2017-09" db="EMBL/GenBank/DDBJ databases">
        <title>Polyketide synthases of a Diaporthe helianthi virulent isolate.</title>
        <authorList>
            <person name="Baroncelli R."/>
        </authorList>
    </citation>
    <scope>NUCLEOTIDE SEQUENCE [LARGE SCALE GENOMIC DNA]</scope>
    <source>
        <strain evidence="2">7/96</strain>
    </source>
</reference>